<evidence type="ECO:0000313" key="8">
    <source>
        <dbReference type="EMBL" id="MCL7032586.1"/>
    </source>
</evidence>
<evidence type="ECO:0000256" key="5">
    <source>
        <dbReference type="ARBA" id="ARBA00047761"/>
    </source>
</evidence>
<comment type="catalytic activity">
    <reaction evidence="6">
        <text>O-phospho-L-threonyl-[protein] + H2O = L-threonyl-[protein] + phosphate</text>
        <dbReference type="Rhea" id="RHEA:47004"/>
        <dbReference type="Rhea" id="RHEA-COMP:11060"/>
        <dbReference type="Rhea" id="RHEA-COMP:11605"/>
        <dbReference type="ChEBI" id="CHEBI:15377"/>
        <dbReference type="ChEBI" id="CHEBI:30013"/>
        <dbReference type="ChEBI" id="CHEBI:43474"/>
        <dbReference type="ChEBI" id="CHEBI:61977"/>
        <dbReference type="EC" id="3.1.3.16"/>
    </reaction>
</comment>
<dbReference type="PROSITE" id="PS50172">
    <property type="entry name" value="BRCT"/>
    <property type="match status" value="1"/>
</dbReference>
<evidence type="ECO:0000256" key="1">
    <source>
        <dbReference type="ARBA" id="ARBA00004123"/>
    </source>
</evidence>
<reference evidence="8" key="1">
    <citation type="submission" date="2022-03" db="EMBL/GenBank/DDBJ databases">
        <title>A functionally conserved STORR gene fusion in Papaver species that diverged 16.8 million years ago.</title>
        <authorList>
            <person name="Catania T."/>
        </authorList>
    </citation>
    <scope>NUCLEOTIDE SEQUENCE</scope>
    <source>
        <strain evidence="8">S-191538</strain>
    </source>
</reference>
<protein>
    <recommendedName>
        <fullName evidence="2">protein-serine/threonine phosphatase</fullName>
        <ecNumber evidence="2">3.1.3.16</ecNumber>
    </recommendedName>
</protein>
<evidence type="ECO:0000256" key="6">
    <source>
        <dbReference type="ARBA" id="ARBA00048336"/>
    </source>
</evidence>
<comment type="catalytic activity">
    <reaction evidence="5">
        <text>O-phospho-L-seryl-[protein] + H2O = L-seryl-[protein] + phosphate</text>
        <dbReference type="Rhea" id="RHEA:20629"/>
        <dbReference type="Rhea" id="RHEA-COMP:9863"/>
        <dbReference type="Rhea" id="RHEA-COMP:11604"/>
        <dbReference type="ChEBI" id="CHEBI:15377"/>
        <dbReference type="ChEBI" id="CHEBI:29999"/>
        <dbReference type="ChEBI" id="CHEBI:43474"/>
        <dbReference type="ChEBI" id="CHEBI:83421"/>
        <dbReference type="EC" id="3.1.3.16"/>
    </reaction>
</comment>
<dbReference type="PANTHER" id="PTHR23081:SF36">
    <property type="entry name" value="RNA POLYMERASE II SUBUNIT A C-TERMINAL DOMAIN PHOSPHATASE"/>
    <property type="match status" value="1"/>
</dbReference>
<dbReference type="GO" id="GO:0005634">
    <property type="term" value="C:nucleus"/>
    <property type="evidence" value="ECO:0007669"/>
    <property type="project" value="UniProtKB-SubCell"/>
</dbReference>
<dbReference type="SMART" id="SM00577">
    <property type="entry name" value="CPDc"/>
    <property type="match status" value="1"/>
</dbReference>
<dbReference type="InterPro" id="IPR036420">
    <property type="entry name" value="BRCT_dom_sf"/>
</dbReference>
<feature type="domain" description="BRCT" evidence="7">
    <location>
        <begin position="127"/>
        <end position="230"/>
    </location>
</feature>
<dbReference type="InterPro" id="IPR001357">
    <property type="entry name" value="BRCT_dom"/>
</dbReference>
<dbReference type="Pfam" id="PF03031">
    <property type="entry name" value="NIF"/>
    <property type="match status" value="1"/>
</dbReference>
<keyword evidence="9" id="KW-1185">Reference proteome</keyword>
<dbReference type="InterPro" id="IPR023214">
    <property type="entry name" value="HAD_sf"/>
</dbReference>
<dbReference type="InterPro" id="IPR036412">
    <property type="entry name" value="HAD-like_sf"/>
</dbReference>
<dbReference type="PANTHER" id="PTHR23081">
    <property type="entry name" value="RNA POLYMERASE II CTD PHOSPHATASE"/>
    <property type="match status" value="1"/>
</dbReference>
<keyword evidence="4" id="KW-0539">Nucleus</keyword>
<evidence type="ECO:0000313" key="9">
    <source>
        <dbReference type="Proteomes" id="UP001177140"/>
    </source>
</evidence>
<proteinExistence type="predicted"/>
<dbReference type="InterPro" id="IPR004274">
    <property type="entry name" value="FCP1_dom"/>
</dbReference>
<name>A0AA41V6I1_PAPNU</name>
<gene>
    <name evidence="8" type="ORF">MKW94_014595</name>
</gene>
<comment type="subcellular location">
    <subcellularLocation>
        <location evidence="1">Nucleus</location>
    </subcellularLocation>
</comment>
<evidence type="ECO:0000259" key="7">
    <source>
        <dbReference type="PROSITE" id="PS50172"/>
    </source>
</evidence>
<dbReference type="GO" id="GO:0008420">
    <property type="term" value="F:RNA polymerase II CTD heptapeptide repeat phosphatase activity"/>
    <property type="evidence" value="ECO:0007669"/>
    <property type="project" value="InterPro"/>
</dbReference>
<dbReference type="EC" id="3.1.3.16" evidence="2"/>
<organism evidence="8 9">
    <name type="scientific">Papaver nudicaule</name>
    <name type="common">Iceland poppy</name>
    <dbReference type="NCBI Taxonomy" id="74823"/>
    <lineage>
        <taxon>Eukaryota</taxon>
        <taxon>Viridiplantae</taxon>
        <taxon>Streptophyta</taxon>
        <taxon>Embryophyta</taxon>
        <taxon>Tracheophyta</taxon>
        <taxon>Spermatophyta</taxon>
        <taxon>Magnoliopsida</taxon>
        <taxon>Ranunculales</taxon>
        <taxon>Papaveraceae</taxon>
        <taxon>Papaveroideae</taxon>
        <taxon>Papaver</taxon>
    </lineage>
</organism>
<accession>A0AA41V6I1</accession>
<dbReference type="EMBL" id="JAJJMA010125074">
    <property type="protein sequence ID" value="MCL7032586.1"/>
    <property type="molecule type" value="Genomic_DNA"/>
</dbReference>
<dbReference type="SUPFAM" id="SSF52113">
    <property type="entry name" value="BRCT domain"/>
    <property type="match status" value="1"/>
</dbReference>
<dbReference type="InterPro" id="IPR039189">
    <property type="entry name" value="Fcp1"/>
</dbReference>
<evidence type="ECO:0000256" key="3">
    <source>
        <dbReference type="ARBA" id="ARBA00022801"/>
    </source>
</evidence>
<dbReference type="Proteomes" id="UP001177140">
    <property type="component" value="Unassembled WGS sequence"/>
</dbReference>
<comment type="caution">
    <text evidence="8">The sequence shown here is derived from an EMBL/GenBank/DDBJ whole genome shotgun (WGS) entry which is preliminary data.</text>
</comment>
<dbReference type="SUPFAM" id="SSF56784">
    <property type="entry name" value="HAD-like"/>
    <property type="match status" value="1"/>
</dbReference>
<dbReference type="Gene3D" id="3.40.50.10190">
    <property type="entry name" value="BRCT domain"/>
    <property type="match status" value="1"/>
</dbReference>
<sequence>MFEMCVYTMGNRSYAEGTTRLLDPGKTTSTRDLDVVLGAESVVIILDDTKHVWEKHRENLILMDEYRYFSSRKLPFKSLSELKRDESEPVLVTILEVLKRIHQLFFFDLERDDDLMGRDVRQVLKTVRAQVLKGCKLVFSRVDRNKRRWKVAGELGATCCKELDSSVTHVVSTDVGTRRSRWAVKHDQIQPRPKNHLIKLIFPNKFLVHPRWIKAAYSSWKRQPENSFVVGC</sequence>
<keyword evidence="3" id="KW-0378">Hydrolase</keyword>
<dbReference type="Gene3D" id="3.40.50.1000">
    <property type="entry name" value="HAD superfamily/HAD-like"/>
    <property type="match status" value="1"/>
</dbReference>
<dbReference type="AlphaFoldDB" id="A0AA41V6I1"/>
<evidence type="ECO:0000256" key="4">
    <source>
        <dbReference type="ARBA" id="ARBA00023242"/>
    </source>
</evidence>
<dbReference type="CDD" id="cd17729">
    <property type="entry name" value="BRCT_CTDP1"/>
    <property type="match status" value="1"/>
</dbReference>
<evidence type="ECO:0000256" key="2">
    <source>
        <dbReference type="ARBA" id="ARBA00013081"/>
    </source>
</evidence>